<dbReference type="AlphaFoldDB" id="A0A2S3U9Q0"/>
<evidence type="ECO:0000313" key="2">
    <source>
        <dbReference type="Proteomes" id="UP000236990"/>
    </source>
</evidence>
<dbReference type="EMBL" id="NKCZ01000045">
    <property type="protein sequence ID" value="POD89080.1"/>
    <property type="molecule type" value="Genomic_DNA"/>
</dbReference>
<accession>A0A2S3U9Q0</accession>
<protein>
    <recommendedName>
        <fullName evidence="3">XkdX family protein</fullName>
    </recommendedName>
</protein>
<evidence type="ECO:0000313" key="1">
    <source>
        <dbReference type="EMBL" id="POD89080.1"/>
    </source>
</evidence>
<comment type="caution">
    <text evidence="1">The sequence shown here is derived from an EMBL/GenBank/DDBJ whole genome shotgun (WGS) entry which is preliminary data.</text>
</comment>
<evidence type="ECO:0008006" key="3">
    <source>
        <dbReference type="Google" id="ProtNLM"/>
    </source>
</evidence>
<dbReference type="Proteomes" id="UP000236990">
    <property type="component" value="Unassembled WGS sequence"/>
</dbReference>
<proteinExistence type="predicted"/>
<name>A0A2S3U9Q0_LACPN</name>
<sequence length="40" mass="4692">MRMVMQQAQKVKLLIWQKTKTVSPAEYEALTGYDLSDFEN</sequence>
<gene>
    <name evidence="1" type="ORF">S101258_00193</name>
</gene>
<organism evidence="1 2">
    <name type="scientific">Lactiplantibacillus plantarum subsp. plantarum</name>
    <dbReference type="NCBI Taxonomy" id="337330"/>
    <lineage>
        <taxon>Bacteria</taxon>
        <taxon>Bacillati</taxon>
        <taxon>Bacillota</taxon>
        <taxon>Bacilli</taxon>
        <taxon>Lactobacillales</taxon>
        <taxon>Lactobacillaceae</taxon>
        <taxon>Lactiplantibacillus</taxon>
    </lineage>
</organism>
<reference evidence="1 2" key="1">
    <citation type="submission" date="2017-06" db="EMBL/GenBank/DDBJ databases">
        <title>Genome sequence of Lactobacillus plantarum subsp. plantarum strain SRCM101258.</title>
        <authorList>
            <person name="Cho S.H."/>
        </authorList>
    </citation>
    <scope>NUCLEOTIDE SEQUENCE [LARGE SCALE GENOMIC DNA]</scope>
    <source>
        <strain evidence="1 2">SRCM101258</strain>
    </source>
</reference>